<dbReference type="RefSeq" id="WP_139937788.1">
    <property type="nucleotide sequence ID" value="NZ_JBHSYP010000011.1"/>
</dbReference>
<protein>
    <recommendedName>
        <fullName evidence="1">2-hydroxychromene-2-carboxylate isomerase</fullName>
        <ecNumber evidence="1">5.99.1.4</ecNumber>
    </recommendedName>
</protein>
<reference evidence="5" key="1">
    <citation type="submission" date="2019-06" db="EMBL/GenBank/DDBJ databases">
        <title>The complete genome of Emcibacter congregatus ZYLT.</title>
        <authorList>
            <person name="Zhao Z."/>
        </authorList>
    </citation>
    <scope>NUCLEOTIDE SEQUENCE [LARGE SCALE GENOMIC DNA]</scope>
    <source>
        <strain evidence="5">MCCC 1A06723</strain>
    </source>
</reference>
<evidence type="ECO:0000256" key="1">
    <source>
        <dbReference type="PIRNR" id="PIRNR006386"/>
    </source>
</evidence>
<accession>A0A501PUG3</accession>
<dbReference type="InterPro" id="IPR051924">
    <property type="entry name" value="GST_Kappa/NadH"/>
</dbReference>
<dbReference type="GO" id="GO:0004602">
    <property type="term" value="F:glutathione peroxidase activity"/>
    <property type="evidence" value="ECO:0007669"/>
    <property type="project" value="TreeGrafter"/>
</dbReference>
<gene>
    <name evidence="4" type="ORF">FIV46_00195</name>
</gene>
<comment type="similarity">
    <text evidence="1">Belongs to the GST superfamily. NadH family.</text>
</comment>
<sequence>MSNIDFYFDFISPYAYLANSQLPALARKYGYSISYKPIDLKAAKLAAGNTGPATAQMPAKLKYAMADFARWSKKYDVPLAFANVIPVTERANKGVFFAVEKGQAEEYVNALWKATFGSAGDFNSDELLSSVASEMGWSPEEFLEFVESDEAGRLYDEGNKAAQDRGVFGAPIMMVGEEMWWGNDRLDLLEEFLAEQSGS</sequence>
<dbReference type="Pfam" id="PF01323">
    <property type="entry name" value="DSBA"/>
    <property type="match status" value="1"/>
</dbReference>
<keyword evidence="1 4" id="KW-0413">Isomerase</keyword>
<dbReference type="GO" id="GO:0004364">
    <property type="term" value="F:glutathione transferase activity"/>
    <property type="evidence" value="ECO:0007669"/>
    <property type="project" value="TreeGrafter"/>
</dbReference>
<evidence type="ECO:0000256" key="2">
    <source>
        <dbReference type="PIRSR" id="PIRSR006386-1"/>
    </source>
</evidence>
<organism evidence="4 5">
    <name type="scientific">Emcibacter nanhaiensis</name>
    <dbReference type="NCBI Taxonomy" id="1505037"/>
    <lineage>
        <taxon>Bacteria</taxon>
        <taxon>Pseudomonadati</taxon>
        <taxon>Pseudomonadota</taxon>
        <taxon>Alphaproteobacteria</taxon>
        <taxon>Emcibacterales</taxon>
        <taxon>Emcibacteraceae</taxon>
        <taxon>Emcibacter</taxon>
    </lineage>
</organism>
<name>A0A501PUG3_9PROT</name>
<dbReference type="PIRSF" id="PIRSF006386">
    <property type="entry name" value="HCCAis_GSTk"/>
    <property type="match status" value="1"/>
</dbReference>
<dbReference type="EC" id="5.99.1.4" evidence="1"/>
<dbReference type="PANTHER" id="PTHR42943">
    <property type="entry name" value="GLUTATHIONE S-TRANSFERASE KAPPA"/>
    <property type="match status" value="1"/>
</dbReference>
<dbReference type="SUPFAM" id="SSF52833">
    <property type="entry name" value="Thioredoxin-like"/>
    <property type="match status" value="1"/>
</dbReference>
<feature type="active site" description="Nucleophile" evidence="2">
    <location>
        <position position="12"/>
    </location>
</feature>
<dbReference type="GO" id="GO:0018845">
    <property type="term" value="F:2-hydroxychromene-2-carboxylate isomerase activity"/>
    <property type="evidence" value="ECO:0007669"/>
    <property type="project" value="UniProtKB-UniRule"/>
</dbReference>
<dbReference type="GO" id="GO:1901170">
    <property type="term" value="P:naphthalene catabolic process"/>
    <property type="evidence" value="ECO:0007669"/>
    <property type="project" value="InterPro"/>
</dbReference>
<feature type="domain" description="DSBA-like thioredoxin" evidence="3">
    <location>
        <begin position="4"/>
        <end position="193"/>
    </location>
</feature>
<dbReference type="InterPro" id="IPR014440">
    <property type="entry name" value="HCCAis_GSTk"/>
</dbReference>
<proteinExistence type="inferred from homology"/>
<evidence type="ECO:0000259" key="3">
    <source>
        <dbReference type="Pfam" id="PF01323"/>
    </source>
</evidence>
<dbReference type="Proteomes" id="UP000319148">
    <property type="component" value="Unassembled WGS sequence"/>
</dbReference>
<dbReference type="InterPro" id="IPR036249">
    <property type="entry name" value="Thioredoxin-like_sf"/>
</dbReference>
<comment type="catalytic activity">
    <reaction evidence="1">
        <text>2-hydroxychromene-2-carboxylate = (3E)-4-(2-hydroxyphenyl)-2-oxobut-3-enoate</text>
        <dbReference type="Rhea" id="RHEA:27401"/>
        <dbReference type="ChEBI" id="CHEBI:59350"/>
        <dbReference type="ChEBI" id="CHEBI:59353"/>
        <dbReference type="EC" id="5.99.1.4"/>
    </reaction>
</comment>
<comment type="caution">
    <text evidence="4">The sequence shown here is derived from an EMBL/GenBank/DDBJ whole genome shotgun (WGS) entry which is preliminary data.</text>
</comment>
<dbReference type="GO" id="GO:0006749">
    <property type="term" value="P:glutathione metabolic process"/>
    <property type="evidence" value="ECO:0007669"/>
    <property type="project" value="TreeGrafter"/>
</dbReference>
<dbReference type="EMBL" id="VFIY01000003">
    <property type="protein sequence ID" value="TPD63788.1"/>
    <property type="molecule type" value="Genomic_DNA"/>
</dbReference>
<dbReference type="InterPro" id="IPR001853">
    <property type="entry name" value="DSBA-like_thioredoxin_dom"/>
</dbReference>
<dbReference type="InterPro" id="IPR044087">
    <property type="entry name" value="NahD-like"/>
</dbReference>
<dbReference type="AlphaFoldDB" id="A0A501PUG3"/>
<evidence type="ECO:0000313" key="4">
    <source>
        <dbReference type="EMBL" id="TPD63788.1"/>
    </source>
</evidence>
<dbReference type="OrthoDB" id="5244108at2"/>
<dbReference type="CDD" id="cd03022">
    <property type="entry name" value="DsbA_HCCA_Iso"/>
    <property type="match status" value="1"/>
</dbReference>
<evidence type="ECO:0000313" key="5">
    <source>
        <dbReference type="Proteomes" id="UP000319148"/>
    </source>
</evidence>
<keyword evidence="5" id="KW-1185">Reference proteome</keyword>
<dbReference type="PANTHER" id="PTHR42943:SF2">
    <property type="entry name" value="GLUTATHIONE S-TRANSFERASE KAPPA 1"/>
    <property type="match status" value="1"/>
</dbReference>
<dbReference type="Gene3D" id="3.40.30.10">
    <property type="entry name" value="Glutaredoxin"/>
    <property type="match status" value="1"/>
</dbReference>